<accession>A0A6B0RLD7</accession>
<reference evidence="1" key="1">
    <citation type="submission" date="2019-10" db="EMBL/GenBank/DDBJ databases">
        <title>The sequence and de novo assembly of the wild yak genome.</title>
        <authorList>
            <person name="Liu Y."/>
        </authorList>
    </citation>
    <scope>NUCLEOTIDE SEQUENCE [LARGE SCALE GENOMIC DNA]</scope>
    <source>
        <strain evidence="1">WY2019</strain>
    </source>
</reference>
<protein>
    <submittedName>
        <fullName evidence="1">Uncharacterized protein</fullName>
    </submittedName>
</protein>
<dbReference type="Pfam" id="PF08615">
    <property type="entry name" value="RNase_H2_suC"/>
    <property type="match status" value="1"/>
</dbReference>
<comment type="caution">
    <text evidence="1">The sequence shown here is derived from an EMBL/GenBank/DDBJ whole genome shotgun (WGS) entry which is preliminary data.</text>
</comment>
<dbReference type="AlphaFoldDB" id="A0A6B0RLD7"/>
<dbReference type="Proteomes" id="UP000322234">
    <property type="component" value="Unassembled WGS sequence"/>
</dbReference>
<gene>
    <name evidence="1" type="ORF">E5288_WYG015998</name>
</gene>
<dbReference type="GO" id="GO:0006401">
    <property type="term" value="P:RNA catabolic process"/>
    <property type="evidence" value="ECO:0007669"/>
    <property type="project" value="InterPro"/>
</dbReference>
<evidence type="ECO:0000313" key="2">
    <source>
        <dbReference type="Proteomes" id="UP000322234"/>
    </source>
</evidence>
<proteinExistence type="predicted"/>
<dbReference type="CDD" id="cd09271">
    <property type="entry name" value="RNase_H2-C"/>
    <property type="match status" value="1"/>
</dbReference>
<dbReference type="EMBL" id="VBQZ03000064">
    <property type="protein sequence ID" value="MXQ90625.1"/>
    <property type="molecule type" value="Genomic_DNA"/>
</dbReference>
<keyword evidence="2" id="KW-1185">Reference proteome</keyword>
<dbReference type="PANTHER" id="PTHR47063">
    <property type="entry name" value="RIBONUCLEASE H2 SUBUNIT C"/>
    <property type="match status" value="1"/>
</dbReference>
<sequence>MENSYEETIDKRRVHLRPDTLRDPAPASLHLLPCEVPVNRPTPVGRFFTPAIRMGPDGLEASFRGRSLRGEEVVVPPGFVGYVVTEEKAEVLMGKQDDHERQEQELLEPPEALERDCDRFMGATASFSSFTVWGLESIPGPDAKLRGALSWPSLAAAKGYDSEYLGHQVTILQKSNNRGDSCCRFTHRYPKTENQSLTLKATEPQTPGNLFFSVKPESFTQ</sequence>
<dbReference type="PANTHER" id="PTHR47063:SF1">
    <property type="entry name" value="RIBONUCLEASE H2 SUBUNIT C"/>
    <property type="match status" value="1"/>
</dbReference>
<name>A0A6B0RLD7_9CETA</name>
<dbReference type="Gene3D" id="2.40.128.680">
    <property type="match status" value="1"/>
</dbReference>
<organism evidence="1 2">
    <name type="scientific">Bos mutus</name>
    <name type="common">wild yak</name>
    <dbReference type="NCBI Taxonomy" id="72004"/>
    <lineage>
        <taxon>Eukaryota</taxon>
        <taxon>Metazoa</taxon>
        <taxon>Chordata</taxon>
        <taxon>Craniata</taxon>
        <taxon>Vertebrata</taxon>
        <taxon>Euteleostomi</taxon>
        <taxon>Mammalia</taxon>
        <taxon>Eutheria</taxon>
        <taxon>Laurasiatheria</taxon>
        <taxon>Artiodactyla</taxon>
        <taxon>Ruminantia</taxon>
        <taxon>Pecora</taxon>
        <taxon>Bovidae</taxon>
        <taxon>Bovinae</taxon>
        <taxon>Bos</taxon>
    </lineage>
</organism>
<evidence type="ECO:0000313" key="1">
    <source>
        <dbReference type="EMBL" id="MXQ90625.1"/>
    </source>
</evidence>
<dbReference type="GO" id="GO:0032299">
    <property type="term" value="C:ribonuclease H2 complex"/>
    <property type="evidence" value="ECO:0007669"/>
    <property type="project" value="InterPro"/>
</dbReference>
<dbReference type="InterPro" id="IPR013924">
    <property type="entry name" value="RNase_H2_suC"/>
</dbReference>
<dbReference type="InterPro" id="IPR052863">
    <property type="entry name" value="RNase_H2_subunit_C"/>
</dbReference>